<dbReference type="RefSeq" id="WP_031585622.1">
    <property type="nucleotide sequence ID" value="NZ_DBGAXS010000119.1"/>
</dbReference>
<proteinExistence type="predicted"/>
<name>A0A848B5T5_9FIRM</name>
<dbReference type="EMBL" id="JABAFA010000047">
    <property type="protein sequence ID" value="NMD99689.1"/>
    <property type="molecule type" value="Genomic_DNA"/>
</dbReference>
<dbReference type="Proteomes" id="UP000543804">
    <property type="component" value="Unassembled WGS sequence"/>
</dbReference>
<gene>
    <name evidence="1" type="ORF">HF878_09510</name>
</gene>
<accession>A0A848B5T5</accession>
<comment type="caution">
    <text evidence="1">The sequence shown here is derived from an EMBL/GenBank/DDBJ whole genome shotgun (WGS) entry which is preliminary data.</text>
</comment>
<organism evidence="1 2">
    <name type="scientific">Selenomonas bovis</name>
    <dbReference type="NCBI Taxonomy" id="416586"/>
    <lineage>
        <taxon>Bacteria</taxon>
        <taxon>Bacillati</taxon>
        <taxon>Bacillota</taxon>
        <taxon>Negativicutes</taxon>
        <taxon>Selenomonadales</taxon>
        <taxon>Selenomonadaceae</taxon>
        <taxon>Selenomonas</taxon>
    </lineage>
</organism>
<reference evidence="1 2" key="1">
    <citation type="submission" date="2020-04" db="EMBL/GenBank/DDBJ databases">
        <authorList>
            <person name="Hitch T.C.A."/>
            <person name="Wylensek D."/>
            <person name="Clavel T."/>
        </authorList>
    </citation>
    <scope>NUCLEOTIDE SEQUENCE [LARGE SCALE GENOMIC DNA]</scope>
    <source>
        <strain evidence="1 2">PG-130-P53-12</strain>
    </source>
</reference>
<sequence>MDTMSIAALSVGMSQQRATQDMGVAVLKMAMESSSENVGQLLDEMQESLDPNLGANVDLLA</sequence>
<evidence type="ECO:0000313" key="1">
    <source>
        <dbReference type="EMBL" id="NMD99689.1"/>
    </source>
</evidence>
<dbReference type="AlphaFoldDB" id="A0A848B5T5"/>
<dbReference type="Pfam" id="PF14070">
    <property type="entry name" value="YjfB_motility"/>
    <property type="match status" value="1"/>
</dbReference>
<keyword evidence="2" id="KW-1185">Reference proteome</keyword>
<dbReference type="InterPro" id="IPR025906">
    <property type="entry name" value="YjfB_motility"/>
</dbReference>
<evidence type="ECO:0000313" key="2">
    <source>
        <dbReference type="Proteomes" id="UP000543804"/>
    </source>
</evidence>
<protein>
    <submittedName>
        <fullName evidence="1">Putative motility protein</fullName>
    </submittedName>
</protein>